<dbReference type="EC" id="5.4.99.-" evidence="4"/>
<dbReference type="SFLD" id="SFLDG01016">
    <property type="entry name" value="Prenyltransferase_Like_2"/>
    <property type="match status" value="1"/>
</dbReference>
<dbReference type="PANTHER" id="PTHR11764">
    <property type="entry name" value="TERPENE CYCLASE/MUTASE FAMILY MEMBER"/>
    <property type="match status" value="1"/>
</dbReference>
<evidence type="ECO:0000259" key="8">
    <source>
        <dbReference type="Pfam" id="PF13249"/>
    </source>
</evidence>
<feature type="domain" description="Squalene cyclase N-terminal" evidence="8">
    <location>
        <begin position="147"/>
        <end position="363"/>
    </location>
</feature>
<dbReference type="InterPro" id="IPR002365">
    <property type="entry name" value="Terpene_synthase_CS"/>
</dbReference>
<evidence type="ECO:0000256" key="3">
    <source>
        <dbReference type="ARBA" id="ARBA00023235"/>
    </source>
</evidence>
<dbReference type="GO" id="GO:0016104">
    <property type="term" value="P:triterpenoid biosynthetic process"/>
    <property type="evidence" value="ECO:0007669"/>
    <property type="project" value="InterPro"/>
</dbReference>
<feature type="transmembrane region" description="Helical" evidence="6">
    <location>
        <begin position="128"/>
        <end position="148"/>
    </location>
</feature>
<feature type="compositionally biased region" description="Acidic residues" evidence="5">
    <location>
        <begin position="85"/>
        <end position="97"/>
    </location>
</feature>
<dbReference type="InterPro" id="IPR008930">
    <property type="entry name" value="Terpenoid_cyclase/PrenylTrfase"/>
</dbReference>
<evidence type="ECO:0000259" key="7">
    <source>
        <dbReference type="Pfam" id="PF13243"/>
    </source>
</evidence>
<evidence type="ECO:0000256" key="5">
    <source>
        <dbReference type="SAM" id="MobiDB-lite"/>
    </source>
</evidence>
<protein>
    <recommendedName>
        <fullName evidence="4">Terpene cyclase/mutase family member</fullName>
        <ecNumber evidence="4">5.4.99.-</ecNumber>
    </recommendedName>
</protein>
<dbReference type="InterPro" id="IPR032696">
    <property type="entry name" value="SQ_cyclase_C"/>
</dbReference>
<dbReference type="GO" id="GO:0031559">
    <property type="term" value="F:oxidosqualene cyclase activity"/>
    <property type="evidence" value="ECO:0007669"/>
    <property type="project" value="UniProtKB-ARBA"/>
</dbReference>
<keyword evidence="2" id="KW-0677">Repeat</keyword>
<evidence type="ECO:0000256" key="6">
    <source>
        <dbReference type="SAM" id="Phobius"/>
    </source>
</evidence>
<feature type="region of interest" description="Disordered" evidence="5">
    <location>
        <begin position="31"/>
        <end position="50"/>
    </location>
</feature>
<organism evidence="9">
    <name type="scientific">Ononis spinosa</name>
    <name type="common">Spiny restharrow</name>
    <name type="synonym">Ononis campestris</name>
    <dbReference type="NCBI Taxonomy" id="58890"/>
    <lineage>
        <taxon>Eukaryota</taxon>
        <taxon>Viridiplantae</taxon>
        <taxon>Streptophyta</taxon>
        <taxon>Embryophyta</taxon>
        <taxon>Tracheophyta</taxon>
        <taxon>Spermatophyta</taxon>
        <taxon>Magnoliopsida</taxon>
        <taxon>eudicotyledons</taxon>
        <taxon>Gunneridae</taxon>
        <taxon>Pentapetalae</taxon>
        <taxon>rosids</taxon>
        <taxon>fabids</taxon>
        <taxon>Fabales</taxon>
        <taxon>Fabaceae</taxon>
        <taxon>Papilionoideae</taxon>
        <taxon>50 kb inversion clade</taxon>
        <taxon>NPAAA clade</taxon>
        <taxon>Hologalegina</taxon>
        <taxon>IRL clade</taxon>
        <taxon>Trifolieae</taxon>
        <taxon>Ononis</taxon>
    </lineage>
</organism>
<evidence type="ECO:0000256" key="1">
    <source>
        <dbReference type="ARBA" id="ARBA00009755"/>
    </source>
</evidence>
<dbReference type="PROSITE" id="PS01074">
    <property type="entry name" value="TERPENE_SYNTHASES"/>
    <property type="match status" value="1"/>
</dbReference>
<evidence type="ECO:0000313" key="9">
    <source>
        <dbReference type="EMBL" id="AUD10126.1"/>
    </source>
</evidence>
<evidence type="ECO:0000256" key="4">
    <source>
        <dbReference type="RuleBase" id="RU362003"/>
    </source>
</evidence>
<proteinExistence type="evidence at transcript level"/>
<dbReference type="EMBL" id="KY657237">
    <property type="protein sequence ID" value="AUD10126.1"/>
    <property type="molecule type" value="mRNA"/>
</dbReference>
<dbReference type="NCBIfam" id="TIGR01787">
    <property type="entry name" value="squalene_cyclas"/>
    <property type="match status" value="1"/>
</dbReference>
<comment type="similarity">
    <text evidence="1 4">Belongs to the terpene cyclase/mutase family.</text>
</comment>
<dbReference type="FunFam" id="1.50.10.20:FF:000022">
    <property type="entry name" value="Terpene cyclase/mutase family member"/>
    <property type="match status" value="1"/>
</dbReference>
<sequence length="774" mass="88524">MWKLKYSSESKKEEEEELVKSVNKHIGRQFWELDPRDDGGSTTTDHHHQVEQARKLFHQNRFTNKNSSDLLMRLQFEKEKGGNNNEEDEEEEEDDGSEVEKRLKRALRCYSTLQADDGFWPSDYGGPLFLLPSLVIGLWVTGALNAVLTPHHQTEMRRYLFNHQNKDGGWGLHIEGPSTMFGTTMSYVTLRLFGEDIDGGDGAMQKARKWILDRGGATSIPSWGKLWLSVLGVYEWSGMKAIPPEIWLLPYFVPLHPGRMWCHTRLVYLPMSYLYGTRFVGPFSAIVLSLRRELYTFPYHLLNWDHAKFQCAKEDLYHPCPIIQNILWGFLDNVGEPLLMKFWPYSKLRSKALKHVMKHIHYEDQNTNYICLGPVNKVLNMVCCWLENPNSEAFKHHISRIKDYLWLAEDGMKMQGYNGSQCWDVALSVQAILATNLNDEYGSMLKKANHFIKHSQITINRSGNYTSCWYRHISKGGWPFSTQDNGWPVSDCTAEALKAAILLSNLPVESVGKAVETEQLCNAVNFILSLQNRNGGFASYELTRSYAWLEKMIPTETFEEIAIDYQYVECTSAAIQGLALFTEQCPQHRKTEILTCIAKAAKYIESIQLADGSWYGSWGICFTYGTWFGIKGLISAGKRYKDSKSIRKACEFLLSKQNKISGGWGESYLSCQHKVYTNLEGNKSHVVNTAWAMLALIEAGQGERDPDPLHRAAKVLIDSQMENGEFPQQEIIGIFNKNCTINYSAYRNIFPIWALGEYRTHVLLSPDKTSRTTA</sequence>
<reference evidence="9" key="1">
    <citation type="journal article" date="2017" name="Plant Physiol.">
        <title>A single oxidosqualene cyclase produces the seco-triterpenoid alpha-onocerin.</title>
        <authorList>
            <person name="Almeida A."/>
            <person name="Dong L."/>
            <person name="Khakimov B."/>
            <person name="Bassard J.A."/>
            <person name="Moses T."/>
            <person name="Lota F."/>
            <person name="Goossens A."/>
            <person name="Appendino G."/>
            <person name="Bak S."/>
        </authorList>
    </citation>
    <scope>NUCLEOTIDE SEQUENCE</scope>
    <source>
        <tissue evidence="9">Root</tissue>
    </source>
</reference>
<evidence type="ECO:0000256" key="2">
    <source>
        <dbReference type="ARBA" id="ARBA00022737"/>
    </source>
</evidence>
<dbReference type="InterPro" id="IPR032697">
    <property type="entry name" value="SQ_cyclase_N"/>
</dbReference>
<name>A0A2H4WTI1_ONOSP</name>
<keyword evidence="6" id="KW-0472">Membrane</keyword>
<dbReference type="InterPro" id="IPR018333">
    <property type="entry name" value="Squalene_cyclase"/>
</dbReference>
<dbReference type="FunFam" id="1.50.10.20:FF:000002">
    <property type="entry name" value="Terpene cyclase/mutase family member"/>
    <property type="match status" value="1"/>
</dbReference>
<dbReference type="PANTHER" id="PTHR11764:SF44">
    <property type="entry name" value="LANOSTEROL SYNTHASE"/>
    <property type="match status" value="1"/>
</dbReference>
<accession>A0A2H4WTI1</accession>
<feature type="region of interest" description="Disordered" evidence="5">
    <location>
        <begin position="78"/>
        <end position="99"/>
    </location>
</feature>
<keyword evidence="6" id="KW-1133">Transmembrane helix</keyword>
<dbReference type="Pfam" id="PF13249">
    <property type="entry name" value="SQHop_cyclase_N"/>
    <property type="match status" value="1"/>
</dbReference>
<dbReference type="CDD" id="cd02892">
    <property type="entry name" value="SQCY_1"/>
    <property type="match status" value="1"/>
</dbReference>
<dbReference type="Pfam" id="PF13243">
    <property type="entry name" value="SQHop_cyclase_C"/>
    <property type="match status" value="1"/>
</dbReference>
<dbReference type="SUPFAM" id="SSF48239">
    <property type="entry name" value="Terpenoid cyclases/Protein prenyltransferases"/>
    <property type="match status" value="2"/>
</dbReference>
<dbReference type="Gene3D" id="1.50.10.20">
    <property type="match status" value="2"/>
</dbReference>
<feature type="domain" description="Squalene cyclase C-terminal" evidence="7">
    <location>
        <begin position="420"/>
        <end position="759"/>
    </location>
</feature>
<dbReference type="AlphaFoldDB" id="A0A2H4WTI1"/>
<dbReference type="GO" id="GO:0005811">
    <property type="term" value="C:lipid droplet"/>
    <property type="evidence" value="ECO:0007669"/>
    <property type="project" value="InterPro"/>
</dbReference>
<keyword evidence="3 4" id="KW-0413">Isomerase</keyword>
<keyword evidence="6" id="KW-0812">Transmembrane</keyword>